<dbReference type="Proteomes" id="UP001206925">
    <property type="component" value="Unassembled WGS sequence"/>
</dbReference>
<accession>A0AAD5CG35</accession>
<dbReference type="PANTHER" id="PTHR31727">
    <property type="entry name" value="OLEOYL-ACYL CARRIER PROTEIN THIOESTERASE 1, CHLOROPLASTIC"/>
    <property type="match status" value="1"/>
</dbReference>
<dbReference type="InterPro" id="IPR045023">
    <property type="entry name" value="FATA/B"/>
</dbReference>
<organism evidence="2 3">
    <name type="scientific">Ambrosia artemisiifolia</name>
    <name type="common">Common ragweed</name>
    <dbReference type="NCBI Taxonomy" id="4212"/>
    <lineage>
        <taxon>Eukaryota</taxon>
        <taxon>Viridiplantae</taxon>
        <taxon>Streptophyta</taxon>
        <taxon>Embryophyta</taxon>
        <taxon>Tracheophyta</taxon>
        <taxon>Spermatophyta</taxon>
        <taxon>Magnoliopsida</taxon>
        <taxon>eudicotyledons</taxon>
        <taxon>Gunneridae</taxon>
        <taxon>Pentapetalae</taxon>
        <taxon>asterids</taxon>
        <taxon>campanulids</taxon>
        <taxon>Asterales</taxon>
        <taxon>Asteraceae</taxon>
        <taxon>Asteroideae</taxon>
        <taxon>Heliantheae alliance</taxon>
        <taxon>Heliantheae</taxon>
        <taxon>Ambrosia</taxon>
    </lineage>
</organism>
<evidence type="ECO:0000256" key="1">
    <source>
        <dbReference type="SAM" id="MobiDB-lite"/>
    </source>
</evidence>
<gene>
    <name evidence="2" type="ORF">M8C21_024860</name>
</gene>
<protein>
    <submittedName>
        <fullName evidence="2">Uncharacterized protein</fullName>
    </submittedName>
</protein>
<keyword evidence="3" id="KW-1185">Reference proteome</keyword>
<feature type="compositionally biased region" description="Acidic residues" evidence="1">
    <location>
        <begin position="97"/>
        <end position="106"/>
    </location>
</feature>
<reference evidence="2" key="1">
    <citation type="submission" date="2022-06" db="EMBL/GenBank/DDBJ databases">
        <title>Uncovering the hologenomic basis of an extraordinary plant invasion.</title>
        <authorList>
            <person name="Bieker V.C."/>
            <person name="Martin M.D."/>
            <person name="Gilbert T."/>
            <person name="Hodgins K."/>
            <person name="Battlay P."/>
            <person name="Petersen B."/>
            <person name="Wilson J."/>
        </authorList>
    </citation>
    <scope>NUCLEOTIDE SEQUENCE</scope>
    <source>
        <strain evidence="2">AA19_3_7</strain>
        <tissue evidence="2">Leaf</tissue>
    </source>
</reference>
<evidence type="ECO:0000313" key="3">
    <source>
        <dbReference type="Proteomes" id="UP001206925"/>
    </source>
</evidence>
<comment type="caution">
    <text evidence="2">The sequence shown here is derived from an EMBL/GenBank/DDBJ whole genome shotgun (WGS) entry which is preliminary data.</text>
</comment>
<dbReference type="EMBL" id="JAMZMK010008370">
    <property type="protein sequence ID" value="KAI7740685.1"/>
    <property type="molecule type" value="Genomic_DNA"/>
</dbReference>
<dbReference type="InterPro" id="IPR029069">
    <property type="entry name" value="HotDog_dom_sf"/>
</dbReference>
<dbReference type="SUPFAM" id="SSF54637">
    <property type="entry name" value="Thioesterase/thiol ester dehydrase-isomerase"/>
    <property type="match status" value="1"/>
</dbReference>
<dbReference type="GO" id="GO:0000036">
    <property type="term" value="F:acyl carrier activity"/>
    <property type="evidence" value="ECO:0007669"/>
    <property type="project" value="TreeGrafter"/>
</dbReference>
<feature type="region of interest" description="Disordered" evidence="1">
    <location>
        <begin position="87"/>
        <end position="106"/>
    </location>
</feature>
<proteinExistence type="predicted"/>
<evidence type="ECO:0000313" key="2">
    <source>
        <dbReference type="EMBL" id="KAI7740685.1"/>
    </source>
</evidence>
<dbReference type="PANTHER" id="PTHR31727:SF22">
    <property type="entry name" value="ACYL-[ACYL-CARRIER-PROTEIN] HYDROLASE"/>
    <property type="match status" value="1"/>
</dbReference>
<sequence>MKIKRLILASTRGDVVQVSTWVARNGKNSMRRDWLLRDYKTGEMLIRASRGLQEQRSPLDKGRTTNPRNFQLVQNYSILCRYAAAMPKSGAQKPSAADDEDMDPTI</sequence>
<dbReference type="AlphaFoldDB" id="A0AAD5CG35"/>
<dbReference type="Gene3D" id="3.10.129.10">
    <property type="entry name" value="Hotdog Thioesterase"/>
    <property type="match status" value="1"/>
</dbReference>
<dbReference type="GO" id="GO:0016297">
    <property type="term" value="F:fatty acyl-[ACP] hydrolase activity"/>
    <property type="evidence" value="ECO:0007669"/>
    <property type="project" value="InterPro"/>
</dbReference>
<name>A0AAD5CG35_AMBAR</name>